<dbReference type="SUPFAM" id="SSF53271">
    <property type="entry name" value="PRTase-like"/>
    <property type="match status" value="1"/>
</dbReference>
<comment type="similarity">
    <text evidence="1">Belongs to the ComF/GntX family.</text>
</comment>
<dbReference type="InterPro" id="IPR029057">
    <property type="entry name" value="PRTase-like"/>
</dbReference>
<sequence length="97" mass="10144">MVDIAEQVAQQGFMSVSDCLHVIRPVKDQSGLHAGERVKNMEGALALKPGRIPLADLILVDDVVTTGATLREAARALTAAGCHVIGSVTACVAQPLR</sequence>
<proteinExistence type="inferred from homology"/>
<dbReference type="EMBL" id="CAFAAA010000001">
    <property type="protein sequence ID" value="CAB4770691.1"/>
    <property type="molecule type" value="Genomic_DNA"/>
</dbReference>
<evidence type="ECO:0000313" key="4">
    <source>
        <dbReference type="EMBL" id="CAB4770691.1"/>
    </source>
</evidence>
<dbReference type="EMBL" id="CAEZYI010000001">
    <property type="protein sequence ID" value="CAB4710346.1"/>
    <property type="molecule type" value="Genomic_DNA"/>
</dbReference>
<evidence type="ECO:0000313" key="3">
    <source>
        <dbReference type="EMBL" id="CAB4710346.1"/>
    </source>
</evidence>
<reference evidence="3" key="1">
    <citation type="submission" date="2020-05" db="EMBL/GenBank/DDBJ databases">
        <authorList>
            <person name="Chiriac C."/>
            <person name="Salcher M."/>
            <person name="Ghai R."/>
            <person name="Kavagutti S V."/>
        </authorList>
    </citation>
    <scope>NUCLEOTIDE SEQUENCE</scope>
</reference>
<dbReference type="InterPro" id="IPR000836">
    <property type="entry name" value="PRTase_dom"/>
</dbReference>
<dbReference type="Pfam" id="PF00156">
    <property type="entry name" value="Pribosyltran"/>
    <property type="match status" value="1"/>
</dbReference>
<accession>A0A6J6QHZ5</accession>
<gene>
    <name evidence="3" type="ORF">UFOPK2662_00059</name>
    <name evidence="4" type="ORF">UFOPK2942_00057</name>
    <name evidence="5" type="ORF">UFOPK3232_00035</name>
    <name evidence="6" type="ORF">UFOPK4242_00034</name>
</gene>
<dbReference type="InterPro" id="IPR051910">
    <property type="entry name" value="ComF/GntX_DNA_util-trans"/>
</dbReference>
<dbReference type="EMBL" id="CAFBQC010000001">
    <property type="protein sequence ID" value="CAB5038697.1"/>
    <property type="molecule type" value="Genomic_DNA"/>
</dbReference>
<protein>
    <submittedName>
        <fullName evidence="3">Unannotated protein</fullName>
    </submittedName>
</protein>
<name>A0A6J6QHZ5_9ZZZZ</name>
<evidence type="ECO:0000313" key="5">
    <source>
        <dbReference type="EMBL" id="CAB4837918.1"/>
    </source>
</evidence>
<dbReference type="PANTHER" id="PTHR47505:SF1">
    <property type="entry name" value="DNA UTILIZATION PROTEIN YHGH"/>
    <property type="match status" value="1"/>
</dbReference>
<evidence type="ECO:0000259" key="2">
    <source>
        <dbReference type="Pfam" id="PF00156"/>
    </source>
</evidence>
<dbReference type="AlphaFoldDB" id="A0A6J6QHZ5"/>
<dbReference type="PANTHER" id="PTHR47505">
    <property type="entry name" value="DNA UTILIZATION PROTEIN YHGH"/>
    <property type="match status" value="1"/>
</dbReference>
<dbReference type="Gene3D" id="3.40.50.2020">
    <property type="match status" value="1"/>
</dbReference>
<feature type="domain" description="Phosphoribosyltransferase" evidence="2">
    <location>
        <begin position="55"/>
        <end position="91"/>
    </location>
</feature>
<dbReference type="EMBL" id="CAFARE010000001">
    <property type="protein sequence ID" value="CAB4837918.1"/>
    <property type="molecule type" value="Genomic_DNA"/>
</dbReference>
<evidence type="ECO:0000313" key="6">
    <source>
        <dbReference type="EMBL" id="CAB5038697.1"/>
    </source>
</evidence>
<dbReference type="CDD" id="cd06223">
    <property type="entry name" value="PRTases_typeI"/>
    <property type="match status" value="1"/>
</dbReference>
<evidence type="ECO:0000256" key="1">
    <source>
        <dbReference type="ARBA" id="ARBA00008007"/>
    </source>
</evidence>
<organism evidence="3">
    <name type="scientific">freshwater metagenome</name>
    <dbReference type="NCBI Taxonomy" id="449393"/>
    <lineage>
        <taxon>unclassified sequences</taxon>
        <taxon>metagenomes</taxon>
        <taxon>ecological metagenomes</taxon>
    </lineage>
</organism>